<dbReference type="GO" id="GO:0005096">
    <property type="term" value="F:GTPase activator activity"/>
    <property type="evidence" value="ECO:0007669"/>
    <property type="project" value="TreeGrafter"/>
</dbReference>
<feature type="compositionally biased region" description="Low complexity" evidence="1">
    <location>
        <begin position="634"/>
        <end position="647"/>
    </location>
</feature>
<accession>A0A2A9M6D8</accession>
<dbReference type="EMBL" id="NWUJ01000016">
    <property type="protein sequence ID" value="PFH31213.1"/>
    <property type="molecule type" value="Genomic_DNA"/>
</dbReference>
<dbReference type="VEuPathDB" id="ToxoDB:BESB_030870"/>
<dbReference type="InterPro" id="IPR050868">
    <property type="entry name" value="ELMO_domain-containing"/>
</dbReference>
<feature type="compositionally biased region" description="Low complexity" evidence="1">
    <location>
        <begin position="41"/>
        <end position="79"/>
    </location>
</feature>
<dbReference type="KEGG" id="bbes:BESB_030870"/>
<feature type="compositionally biased region" description="Basic and acidic residues" evidence="1">
    <location>
        <begin position="2141"/>
        <end position="2155"/>
    </location>
</feature>
<dbReference type="PANTHER" id="PTHR12771">
    <property type="entry name" value="ENGULFMENT AND CELL MOTILITY"/>
    <property type="match status" value="1"/>
</dbReference>
<sequence length="2410" mass="255864">MESASFSSHRGPAPRSLGAGAAPRGLSPSSLPRPDRLFVPSSSTSLSLCHASCAPSSPSSLPSSLSTHSPGSEPSSSLSFPLAAATAETSLRVRQKSASRTLREQASLLLCRLRSYRNKSYASLASRRATSDVSPSSCDVLSPSPFSFSFSSSVSVSSSASADSLSLNYGGDQSSSSRGVVPLPPVPGSSRVLAEGGGLRAPEGGAVRLQSLLRVLPQIPPPSPPLSSADARGADLSSSWSTCAVSAAPSSCSSSDVAETASWRPERAFLSAPSCFLSPACASSPAFEAFRSPPSSGRHSLGSRGSKVAEAADAAREGASEASRTRRRSSRTLVDVRKASRSPEREARVKASPLAPSPRNSLPRDGNAKNEVSRACGERPRERFAPACLPADLLGCVLEGERSPLPSARLSLFARASPGELHGGGCAPSPSASALSWATTPLSPSSSSICVQLQESPPLPSAAVCQPPSTCSSSFPFRLRFLHTVAPTTGTSPPGRSARASSSFSSSSFSAAFSPLASLSGRRLGSKGSRNASPPSARPSGPQRPPPSCGRRAAAAYAGISAPLKKKPSLGSGPRGGRVGVTGVVPRLGESKCLSSSAHASSFSITSSLRHGVQPRLPSALPAPPSAGVARSIFASSSTSSRVSNPRRGSRGSGDWAARGWLSPSSLGSASPLAGAAPAGGAGMKKGKKERAVGADALLGEPAPRSAEWRERGAREEERGRMRLPAYAASVGSAAHRARDAYTKSARLGSSTESFGCFSPSPATAWGRGRGYRPSRGERESDEEVSSDEEVVLQGGGGGKAKGSLSFSLSGEGLDGGRRGARGERDPDEASAASRGRRRQRKAERDQRAQDAPEGESRGQDRLTCTHRETHAAAVAAAAVEGFGDTSLKGETPDRLLAVQRSCFSGVCKWLQHRFYGRGELERLCSDYSPHEVERVVLQSKALSLADKQRLLFLTNPPSFEEGSQAGSARGASKASSASSCSVESQRLSSEFSYFASRKRREVAPRGKGARGGGEVRAAAEAGPSAALEEEDSLREMSQKEIRRGGSEKRNAAQGERTLHVLHVLASRGSRAGHGREGDEEEAGRRMRGRDEEDVRKASSSSSLRVPECCRSSEKKRGFWELRMRGSRQLTAEEGERRGEEALLILTDDEERLREMEATDRVWGCHTEERAVLEECVEEVQRRKLVKNAEFFRIGFLRNLAALRGVTFAIQHLGTLQQKTVESGDVRNLEKFSRLWGLLMPHHRLPGRICKEWKELGFQGEDPATDFRGCGELGLDSLVFLASRFPSHARCMLEASRDSRYWYSFAITCINVTSWLCEWLFQRRAQVIFFFFTTHTLEAVELTFHYLFVYVFTRFHEFWFVKKPASIMEFPFVAGEFKNTCRFPASLPACALVSPRGVCSSDDAREKACCYAEALRAYQRGRQREEARDESAAKRRDWEAHDSAQAPLAELREELGSSDADAEEEDARADHGDRRRFRVSRERRAPTRLRDKGGRTGARLHSSQSSRSQSDASRDSRGSRRATRRRGRRKTTQDYEEERSEGRGAGGLPGSAEGWMSAERKCLGLSASASDPAASRGSLPRGAHKASRLRTKDRATGAPERRSSPFQRKDEEENLSEPCASGRKGRNASQCKERGTSTSRSLSRLILSTTSSLCFGGGGEKKKGKPREESDEEDQGGERQRHSETGSPGDATKAPGGGPRLGDCPCCRGWIVSPAHLTTLSPKEGASLAGRSPLRRRPLPQRERGEQEGKEAEGRSRPRGSSNFWRSRSLRRMQSYLPGLRDKEGSQGAPGAQSSSRFRFLRRSSSNAAQSAPEAKDAKAVRKQSRASPRFSRLLSSVARKTDEPSNGGRAPRGDAGRKAGEKETDRRSACALQQAKTRTDASEASVSSGEDARAGDASTTAQRKRESSSRNGFARRDGEADFGRERERERTTKGRRRYRHLRSTSRSSRHRESLREAAEATDEENFSASSRNSACEEDRSSLSSGEDGDESDMQELRGAQLSPLLDGRFSLDRHSAKRNLASTARGRAAQTRGMHHLPQSYFRPSAAAFQTNAPSRGAPNASLSRISAPLDCRGPLGSRAAVSSSFPSFPGGTKLHERGAGDPWRPASDSAAGGAGPWAQGARCEEGGRPTVPQPLECAGCKEPRRDGEREAADVRVAAAGCPPGKPQPRPRLAPGESGGGVRGDGPALGSASSSISAGADVPANVSSPGAPASGGYTQAPFLQGGRGLASHSSFSSASSASAATAYFTPLPARSVVQASNPQDDSRSLLSRLASSATQNPVASCSSMSAACFARTSSSAHLGPGSSHSSSAYASNPSAVSARQTKEGGASYAGPPAHAPCRAPSSGAAGSGTASYASPALLGAAAPKVGASGGRGWDSPQAPVAETQPAASTRGKSRPEKRAPFDLLS</sequence>
<protein>
    <submittedName>
        <fullName evidence="3">ELMO/CED-12 family protein</fullName>
    </submittedName>
</protein>
<feature type="compositionally biased region" description="Acidic residues" evidence="1">
    <location>
        <begin position="780"/>
        <end position="791"/>
    </location>
</feature>
<dbReference type="InterPro" id="IPR006816">
    <property type="entry name" value="ELMO_dom"/>
</dbReference>
<feature type="region of interest" description="Disordered" evidence="1">
    <location>
        <begin position="289"/>
        <end position="376"/>
    </location>
</feature>
<feature type="compositionally biased region" description="Low complexity" evidence="1">
    <location>
        <begin position="1786"/>
        <end position="1806"/>
    </location>
</feature>
<feature type="compositionally biased region" description="Low complexity" evidence="1">
    <location>
        <begin position="2299"/>
        <end position="2323"/>
    </location>
</feature>
<feature type="region of interest" description="Disordered" evidence="1">
    <location>
        <begin position="1567"/>
        <end position="1699"/>
    </location>
</feature>
<dbReference type="PANTHER" id="PTHR12771:SF51">
    <property type="entry name" value="LD01482P"/>
    <property type="match status" value="1"/>
</dbReference>
<feature type="compositionally biased region" description="Basic and acidic residues" evidence="1">
    <location>
        <begin position="334"/>
        <end position="349"/>
    </location>
</feature>
<keyword evidence="4" id="KW-1185">Reference proteome</keyword>
<feature type="region of interest" description="Disordered" evidence="1">
    <location>
        <begin position="669"/>
        <end position="863"/>
    </location>
</feature>
<feature type="compositionally biased region" description="Low complexity" evidence="1">
    <location>
        <begin position="1502"/>
        <end position="1511"/>
    </location>
</feature>
<comment type="caution">
    <text evidence="3">The sequence shown here is derived from an EMBL/GenBank/DDBJ whole genome shotgun (WGS) entry which is preliminary data.</text>
</comment>
<feature type="compositionally biased region" description="Basic and acidic residues" evidence="1">
    <location>
        <begin position="1740"/>
        <end position="1756"/>
    </location>
</feature>
<feature type="compositionally biased region" description="Low complexity" evidence="1">
    <location>
        <begin position="549"/>
        <end position="558"/>
    </location>
</feature>
<dbReference type="OrthoDB" id="67155at2759"/>
<proteinExistence type="predicted"/>
<feature type="compositionally biased region" description="Basic and acidic residues" evidence="1">
    <location>
        <begin position="1904"/>
        <end position="1933"/>
    </location>
</feature>
<feature type="compositionally biased region" description="Basic and acidic residues" evidence="1">
    <location>
        <begin position="366"/>
        <end position="376"/>
    </location>
</feature>
<feature type="compositionally biased region" description="Basic and acidic residues" evidence="1">
    <location>
        <begin position="843"/>
        <end position="863"/>
    </location>
</feature>
<feature type="compositionally biased region" description="Low complexity" evidence="1">
    <location>
        <begin position="961"/>
        <end position="980"/>
    </location>
</feature>
<dbReference type="GeneID" id="40308139"/>
<feature type="compositionally biased region" description="Basic residues" evidence="1">
    <location>
        <begin position="1519"/>
        <end position="1530"/>
    </location>
</feature>
<reference evidence="3 4" key="1">
    <citation type="submission" date="2017-09" db="EMBL/GenBank/DDBJ databases">
        <title>Genome sequencing of Besnoitia besnoiti strain Bb-Ger1.</title>
        <authorList>
            <person name="Schares G."/>
            <person name="Venepally P."/>
            <person name="Lorenzi H.A."/>
        </authorList>
    </citation>
    <scope>NUCLEOTIDE SEQUENCE [LARGE SCALE GENOMIC DNA]</scope>
    <source>
        <strain evidence="3 4">Bb-Ger1</strain>
    </source>
</reference>
<evidence type="ECO:0000259" key="2">
    <source>
        <dbReference type="PROSITE" id="PS51335"/>
    </source>
</evidence>
<feature type="region of interest" description="Disordered" evidence="1">
    <location>
        <begin position="1715"/>
        <end position="2033"/>
    </location>
</feature>
<feature type="compositionally biased region" description="Basic and acidic residues" evidence="1">
    <location>
        <begin position="1034"/>
        <end position="1051"/>
    </location>
</feature>
<feature type="compositionally biased region" description="Low complexity" evidence="1">
    <location>
        <begin position="2340"/>
        <end position="2355"/>
    </location>
</feature>
<feature type="region of interest" description="Disordered" evidence="1">
    <location>
        <begin position="1422"/>
        <end position="1555"/>
    </location>
</feature>
<feature type="region of interest" description="Disordered" evidence="1">
    <location>
        <begin position="634"/>
        <end position="657"/>
    </location>
</feature>
<feature type="compositionally biased region" description="Low complexity" evidence="1">
    <location>
        <begin position="1016"/>
        <end position="1027"/>
    </location>
</feature>
<feature type="domain" description="ELMO" evidence="2">
    <location>
        <begin position="1227"/>
        <end position="1385"/>
    </location>
</feature>
<feature type="region of interest" description="Disordered" evidence="1">
    <location>
        <begin position="1003"/>
        <end position="1107"/>
    </location>
</feature>
<feature type="region of interest" description="Disordered" evidence="1">
    <location>
        <begin position="960"/>
        <end position="980"/>
    </location>
</feature>
<evidence type="ECO:0000313" key="4">
    <source>
        <dbReference type="Proteomes" id="UP000224006"/>
    </source>
</evidence>
<feature type="compositionally biased region" description="Low complexity" evidence="1">
    <location>
        <begin position="23"/>
        <end position="32"/>
    </location>
</feature>
<feature type="region of interest" description="Disordered" evidence="1">
    <location>
        <begin position="2299"/>
        <end position="2355"/>
    </location>
</feature>
<feature type="compositionally biased region" description="Basic residues" evidence="1">
    <location>
        <begin position="1934"/>
        <end position="1950"/>
    </location>
</feature>
<feature type="compositionally biased region" description="Low complexity" evidence="1">
    <location>
        <begin position="520"/>
        <end position="541"/>
    </location>
</feature>
<dbReference type="Proteomes" id="UP000224006">
    <property type="component" value="Chromosome XIII"/>
</dbReference>
<feature type="compositionally biased region" description="Basic and acidic residues" evidence="1">
    <location>
        <begin position="815"/>
        <end position="825"/>
    </location>
</feature>
<feature type="region of interest" description="Disordered" evidence="1">
    <location>
        <begin position="1"/>
        <end position="79"/>
    </location>
</feature>
<evidence type="ECO:0000256" key="1">
    <source>
        <dbReference type="SAM" id="MobiDB-lite"/>
    </source>
</evidence>
<feature type="region of interest" description="Disordered" evidence="1">
    <location>
        <begin position="2368"/>
        <end position="2410"/>
    </location>
</feature>
<feature type="compositionally biased region" description="Basic and acidic residues" evidence="1">
    <location>
        <begin position="1083"/>
        <end position="1097"/>
    </location>
</feature>
<organism evidence="3 4">
    <name type="scientific">Besnoitia besnoiti</name>
    <name type="common">Apicomplexan protozoan</name>
    <dbReference type="NCBI Taxonomy" id="94643"/>
    <lineage>
        <taxon>Eukaryota</taxon>
        <taxon>Sar</taxon>
        <taxon>Alveolata</taxon>
        <taxon>Apicomplexa</taxon>
        <taxon>Conoidasida</taxon>
        <taxon>Coccidia</taxon>
        <taxon>Eucoccidiorida</taxon>
        <taxon>Eimeriorina</taxon>
        <taxon>Sarcocystidae</taxon>
        <taxon>Besnoitia</taxon>
    </lineage>
</organism>
<feature type="region of interest" description="Disordered" evidence="1">
    <location>
        <begin position="520"/>
        <end position="583"/>
    </location>
</feature>
<feature type="compositionally biased region" description="Basic and acidic residues" evidence="1">
    <location>
        <begin position="1468"/>
        <end position="1494"/>
    </location>
</feature>
<feature type="compositionally biased region" description="Basic and acidic residues" evidence="1">
    <location>
        <begin position="707"/>
        <end position="721"/>
    </location>
</feature>
<feature type="region of interest" description="Disordered" evidence="1">
    <location>
        <begin position="2077"/>
        <end position="2236"/>
    </location>
</feature>
<dbReference type="RefSeq" id="XP_029215222.1">
    <property type="nucleotide sequence ID" value="XM_029361755.1"/>
</dbReference>
<name>A0A2A9M6D8_BESBE</name>
<feature type="compositionally biased region" description="Low complexity" evidence="1">
    <location>
        <begin position="1636"/>
        <end position="1653"/>
    </location>
</feature>
<feature type="compositionally biased region" description="Basic and acidic residues" evidence="1">
    <location>
        <begin position="1590"/>
        <end position="1611"/>
    </location>
</feature>
<feature type="compositionally biased region" description="Low complexity" evidence="1">
    <location>
        <begin position="291"/>
        <end position="312"/>
    </location>
</feature>
<evidence type="ECO:0000313" key="3">
    <source>
        <dbReference type="EMBL" id="PFH31213.1"/>
    </source>
</evidence>
<feature type="compositionally biased region" description="Basic and acidic residues" evidence="1">
    <location>
        <begin position="2398"/>
        <end position="2410"/>
    </location>
</feature>
<feature type="compositionally biased region" description="Basic and acidic residues" evidence="1">
    <location>
        <begin position="1852"/>
        <end position="1869"/>
    </location>
</feature>
<dbReference type="PROSITE" id="PS51335">
    <property type="entry name" value="ELMO"/>
    <property type="match status" value="1"/>
</dbReference>
<feature type="compositionally biased region" description="Low complexity" evidence="1">
    <location>
        <begin position="2187"/>
        <end position="2201"/>
    </location>
</feature>
<dbReference type="Pfam" id="PF04727">
    <property type="entry name" value="ELMO_CED12"/>
    <property type="match status" value="1"/>
</dbReference>
<feature type="compositionally biased region" description="Basic and acidic residues" evidence="1">
    <location>
        <begin position="1422"/>
        <end position="1442"/>
    </location>
</feature>
<gene>
    <name evidence="3" type="ORF">BESB_030870</name>
</gene>
<feature type="compositionally biased region" description="Low complexity" evidence="1">
    <location>
        <begin position="802"/>
        <end position="812"/>
    </location>
</feature>